<organism evidence="1 2">
    <name type="scientific">Pseudomonas benzenivorans</name>
    <dbReference type="NCBI Taxonomy" id="556533"/>
    <lineage>
        <taxon>Bacteria</taxon>
        <taxon>Pseudomonadati</taxon>
        <taxon>Pseudomonadota</taxon>
        <taxon>Gammaproteobacteria</taxon>
        <taxon>Pseudomonadales</taxon>
        <taxon>Pseudomonadaceae</taxon>
        <taxon>Pseudomonas</taxon>
    </lineage>
</organism>
<reference evidence="1 2" key="1">
    <citation type="submission" date="2023-11" db="EMBL/GenBank/DDBJ databases">
        <title>Complete genome of Pseudomonas benzenivorans BA3361.</title>
        <authorList>
            <person name="Shin S.Y."/>
            <person name="Song J."/>
            <person name="Kang H."/>
        </authorList>
    </citation>
    <scope>NUCLEOTIDE SEQUENCE [LARGE SCALE GENOMIC DNA]</scope>
    <source>
        <strain evidence="1 2">HNIBRBA3361</strain>
    </source>
</reference>
<evidence type="ECO:0000313" key="2">
    <source>
        <dbReference type="Proteomes" id="UP001305928"/>
    </source>
</evidence>
<dbReference type="RefSeq" id="WP_318644910.1">
    <property type="nucleotide sequence ID" value="NZ_CP137892.1"/>
</dbReference>
<sequence length="204" mass="21450">MSVVVFGILLLCGCATSNVSKDYALKEDGDVGLVIGSITYDGAYSGYAVSYHRVPSGGAGYFQSGLSNVVIPYFPVGEFESMGLSGNLVATELPAGDYVIDAWSVGSGAAAVRPTKPFSISFRVAPGKATYIGNFHFTQLSNMGLTVTGAKVDYSDKLERDSAVLKAHYSNLSSVSIASAVKPELYVTGLGGNYRTTINILIPY</sequence>
<evidence type="ECO:0000313" key="1">
    <source>
        <dbReference type="EMBL" id="WPC05719.1"/>
    </source>
</evidence>
<name>A0ABZ0PXY0_9PSED</name>
<dbReference type="Proteomes" id="UP001305928">
    <property type="component" value="Chromosome"/>
</dbReference>
<keyword evidence="2" id="KW-1185">Reference proteome</keyword>
<proteinExistence type="predicted"/>
<accession>A0ABZ0PXY0</accession>
<protein>
    <recommendedName>
        <fullName evidence="3">DUF5625 domain-containing protein</fullName>
    </recommendedName>
</protein>
<evidence type="ECO:0008006" key="3">
    <source>
        <dbReference type="Google" id="ProtNLM"/>
    </source>
</evidence>
<dbReference type="EMBL" id="CP137892">
    <property type="protein sequence ID" value="WPC05719.1"/>
    <property type="molecule type" value="Genomic_DNA"/>
</dbReference>
<gene>
    <name evidence="1" type="ORF">SBP02_02870</name>
</gene>